<organism evidence="1 2">
    <name type="scientific">Desulfosarcina widdelii</name>
    <dbReference type="NCBI Taxonomy" id="947919"/>
    <lineage>
        <taxon>Bacteria</taxon>
        <taxon>Pseudomonadati</taxon>
        <taxon>Thermodesulfobacteriota</taxon>
        <taxon>Desulfobacteria</taxon>
        <taxon>Desulfobacterales</taxon>
        <taxon>Desulfosarcinaceae</taxon>
        <taxon>Desulfosarcina</taxon>
    </lineage>
</organism>
<dbReference type="Proteomes" id="UP000427769">
    <property type="component" value="Chromosome"/>
</dbReference>
<dbReference type="OrthoDB" id="114489at2"/>
<evidence type="ECO:0000313" key="2">
    <source>
        <dbReference type="Proteomes" id="UP000427769"/>
    </source>
</evidence>
<keyword evidence="2" id="KW-1185">Reference proteome</keyword>
<dbReference type="RefSeq" id="WP_155304714.1">
    <property type="nucleotide sequence ID" value="NZ_AP021875.1"/>
</dbReference>
<protein>
    <submittedName>
        <fullName evidence="1">Uncharacterized protein</fullName>
    </submittedName>
</protein>
<accession>A0A5K7Z2A9</accession>
<evidence type="ECO:0000313" key="1">
    <source>
        <dbReference type="EMBL" id="BBO75826.1"/>
    </source>
</evidence>
<name>A0A5K7Z2A9_9BACT</name>
<reference evidence="1 2" key="1">
    <citation type="submission" date="2019-11" db="EMBL/GenBank/DDBJ databases">
        <title>Comparative genomics of hydrocarbon-degrading Desulfosarcina strains.</title>
        <authorList>
            <person name="Watanabe M."/>
            <person name="Kojima H."/>
            <person name="Fukui M."/>
        </authorList>
    </citation>
    <scope>NUCLEOTIDE SEQUENCE [LARGE SCALE GENOMIC DNA]</scope>
    <source>
        <strain evidence="1 2">PP31</strain>
    </source>
</reference>
<sequence length="233" mass="25733">MHKDSHANIKLLEVAVDQLGPLIDDVVFLGGCATSLLLTDPAAPPVRVTRDVDVMVEVASLATYHNFNQKLRIRGFSEDISLEAPICRWRAGDIILDVMPTDPDILGFGNRWFARAFHAAMKMSLPSGVGIRVLPAPYFIATKIEAFHQRGSGDFLLSRDVEDVVAVLDGREEIVGEIKHAEAELLSYVRDQLFQWVGNRAFLDALPGLLPPDAASQARFSIIIKRIETICSQ</sequence>
<dbReference type="EMBL" id="AP021875">
    <property type="protein sequence ID" value="BBO75826.1"/>
    <property type="molecule type" value="Genomic_DNA"/>
</dbReference>
<dbReference type="AlphaFoldDB" id="A0A5K7Z2A9"/>
<gene>
    <name evidence="1" type="ORF">DSCW_32430</name>
</gene>
<proteinExistence type="predicted"/>
<dbReference type="KEGG" id="dwd:DSCW_32430"/>